<feature type="signal peptide" evidence="1">
    <location>
        <begin position="1"/>
        <end position="20"/>
    </location>
</feature>
<dbReference type="PANTHER" id="PTHR47197:SF3">
    <property type="entry name" value="DIHYDRO-HEME D1 DEHYDROGENASE"/>
    <property type="match status" value="1"/>
</dbReference>
<evidence type="ECO:0008006" key="4">
    <source>
        <dbReference type="Google" id="ProtNLM"/>
    </source>
</evidence>
<dbReference type="AlphaFoldDB" id="A0A2N3PX14"/>
<dbReference type="InterPro" id="IPR051200">
    <property type="entry name" value="Host-pathogen_enzymatic-act"/>
</dbReference>
<evidence type="ECO:0000256" key="1">
    <source>
        <dbReference type="SAM" id="SignalP"/>
    </source>
</evidence>
<dbReference type="Proteomes" id="UP000233293">
    <property type="component" value="Unassembled WGS sequence"/>
</dbReference>
<proteinExistence type="predicted"/>
<name>A0A2N3PX14_9PROT</name>
<gene>
    <name evidence="2" type="ORF">CWS72_08755</name>
</gene>
<organism evidence="2 3">
    <name type="scientific">Telmatospirillum siberiense</name>
    <dbReference type="NCBI Taxonomy" id="382514"/>
    <lineage>
        <taxon>Bacteria</taxon>
        <taxon>Pseudomonadati</taxon>
        <taxon>Pseudomonadota</taxon>
        <taxon>Alphaproteobacteria</taxon>
        <taxon>Rhodospirillales</taxon>
        <taxon>Rhodospirillaceae</taxon>
        <taxon>Telmatospirillum</taxon>
    </lineage>
</organism>
<dbReference type="SUPFAM" id="SSF50969">
    <property type="entry name" value="YVTN repeat-like/Quinoprotein amine dehydrogenase"/>
    <property type="match status" value="1"/>
</dbReference>
<evidence type="ECO:0000313" key="2">
    <source>
        <dbReference type="EMBL" id="PKU24953.1"/>
    </source>
</evidence>
<dbReference type="RefSeq" id="WP_101250212.1">
    <property type="nucleotide sequence ID" value="NZ_PIUM01000007.1"/>
</dbReference>
<dbReference type="EMBL" id="PIUM01000007">
    <property type="protein sequence ID" value="PKU24953.1"/>
    <property type="molecule type" value="Genomic_DNA"/>
</dbReference>
<dbReference type="OrthoDB" id="7286766at2"/>
<dbReference type="PANTHER" id="PTHR47197">
    <property type="entry name" value="PROTEIN NIRF"/>
    <property type="match status" value="1"/>
</dbReference>
<keyword evidence="3" id="KW-1185">Reference proteome</keyword>
<keyword evidence="1" id="KW-0732">Signal</keyword>
<dbReference type="InterPro" id="IPR011044">
    <property type="entry name" value="Quino_amine_DH_bsu"/>
</dbReference>
<comment type="caution">
    <text evidence="2">The sequence shown here is derived from an EMBL/GenBank/DDBJ whole genome shotgun (WGS) entry which is preliminary data.</text>
</comment>
<sequence length="370" mass="38104">MRPTYLACVLLLAHATVAQAETFPDISHLAFATLSDTSKLTVIDIDKDQVVGGVELGLKPSQIEISQASPVLAATDGRSNRVVLADLAAGRTSDISLSFPARRLLTSPDGQKLAVSDLTGGHVAVFSLPSGRALANLSGLPVLSDLLFAGDGSALFIASNDLDGLGVIDIAQGKMTAKITPEPDAAQRISSITRSANGRLIFARSEKSGLIGVIDLRAGKPLPSIQAGPGAVTATPSGSGAYLLLTNESKRSFSIVHGDDLTPGAELAAASGLGTTYTGWFDSVAFVPSADKRTLLVYDLWRMSKGGDISLPAVPGPGTVTADGTKLYLPLKDKSAIAVIDARNRRLSSVIALDGHPTGIAVGAGYGICH</sequence>
<dbReference type="InterPro" id="IPR015943">
    <property type="entry name" value="WD40/YVTN_repeat-like_dom_sf"/>
</dbReference>
<feature type="chain" id="PRO_5014891276" description="YncE family protein" evidence="1">
    <location>
        <begin position="21"/>
        <end position="370"/>
    </location>
</feature>
<evidence type="ECO:0000313" key="3">
    <source>
        <dbReference type="Proteomes" id="UP000233293"/>
    </source>
</evidence>
<protein>
    <recommendedName>
        <fullName evidence="4">YncE family protein</fullName>
    </recommendedName>
</protein>
<dbReference type="Gene3D" id="2.130.10.10">
    <property type="entry name" value="YVTN repeat-like/Quinoprotein amine dehydrogenase"/>
    <property type="match status" value="2"/>
</dbReference>
<reference evidence="3" key="1">
    <citation type="submission" date="2017-12" db="EMBL/GenBank/DDBJ databases">
        <title>Draft genome sequence of Telmatospirillum siberiense 26-4b1T, an acidotolerant peatland alphaproteobacterium potentially involved in sulfur cycling.</title>
        <authorList>
            <person name="Hausmann B."/>
            <person name="Pjevac P."/>
            <person name="Schreck K."/>
            <person name="Herbold C.W."/>
            <person name="Daims H."/>
            <person name="Wagner M."/>
            <person name="Pester M."/>
            <person name="Loy A."/>
        </authorList>
    </citation>
    <scope>NUCLEOTIDE SEQUENCE [LARGE SCALE GENOMIC DNA]</scope>
    <source>
        <strain evidence="3">26-4b1</strain>
    </source>
</reference>
<accession>A0A2N3PX14</accession>